<feature type="region of interest" description="Disordered" evidence="1">
    <location>
        <begin position="363"/>
        <end position="397"/>
    </location>
</feature>
<dbReference type="GeneID" id="92363938"/>
<dbReference type="PANTHER" id="PTHR37332">
    <property type="entry name" value="EXPRESSED PROTEIN"/>
    <property type="match status" value="1"/>
</dbReference>
<accession>A0A836HB37</accession>
<comment type="caution">
    <text evidence="2">The sequence shown here is derived from an EMBL/GenBank/DDBJ whole genome shotgun (WGS) entry which is preliminary data.</text>
</comment>
<gene>
    <name evidence="2" type="ORF">LSCM4_08131</name>
</gene>
<dbReference type="RefSeq" id="XP_067066202.1">
    <property type="nucleotide sequence ID" value="XM_067210004.1"/>
</dbReference>
<name>A0A836HB37_9TRYP</name>
<feature type="compositionally biased region" description="Acidic residues" evidence="1">
    <location>
        <begin position="379"/>
        <end position="397"/>
    </location>
</feature>
<dbReference type="PANTHER" id="PTHR37332:SF1">
    <property type="entry name" value="ELMO DOMAIN-CONTAINING PROTEIN"/>
    <property type="match status" value="1"/>
</dbReference>
<keyword evidence="3" id="KW-1185">Reference proteome</keyword>
<organism evidence="2 3">
    <name type="scientific">Leishmania orientalis</name>
    <dbReference type="NCBI Taxonomy" id="2249476"/>
    <lineage>
        <taxon>Eukaryota</taxon>
        <taxon>Discoba</taxon>
        <taxon>Euglenozoa</taxon>
        <taxon>Kinetoplastea</taxon>
        <taxon>Metakinetoplastina</taxon>
        <taxon>Trypanosomatida</taxon>
        <taxon>Trypanosomatidae</taxon>
        <taxon>Leishmaniinae</taxon>
        <taxon>Leishmania</taxon>
    </lineage>
</organism>
<dbReference type="KEGG" id="loi:92363938"/>
<dbReference type="EMBL" id="JAFHLR010000002">
    <property type="protein sequence ID" value="KAG5488154.1"/>
    <property type="molecule type" value="Genomic_DNA"/>
</dbReference>
<sequence>MLKKVLKIKGVEGRTALVEFAVNKRVKYLEYLKELHSEEGALWMNTVHLDLHEIGKYFNIDDACLPTDRDSGSKEGLIHLPAELPVEMAATATGALASSSSHASAESGGAGVGFITVSIANAPAAIQQRSSSAADWARYYLPCYAALAISLSEILLIPIGGEEFVECFYGVLLELEVAYATGAASKALAQRNLRQFRQRVSAGLKSLLQTSTDVEARDATPTSPLATPSSEHDVQIKYLFLDQRHLEYTAASPSYDAVIPALCSVLMFAYRKLCDYELMREEECVRRILSIDKRLERLFFGHVSHELDKIANHKLLREAYILSPGALFADLVQASGPSGACSPVAINGGADFVADLLIQQQQRRGLSDPTAVGKKAFDSSDDDEEDESIWYGPEEER</sequence>
<evidence type="ECO:0000256" key="1">
    <source>
        <dbReference type="SAM" id="MobiDB-lite"/>
    </source>
</evidence>
<dbReference type="AlphaFoldDB" id="A0A836HB37"/>
<dbReference type="Proteomes" id="UP000674143">
    <property type="component" value="Unassembled WGS sequence"/>
</dbReference>
<evidence type="ECO:0000313" key="2">
    <source>
        <dbReference type="EMBL" id="KAG5488154.1"/>
    </source>
</evidence>
<protein>
    <submittedName>
        <fullName evidence="2">Uncharacterized protein</fullName>
    </submittedName>
</protein>
<proteinExistence type="predicted"/>
<reference evidence="3" key="1">
    <citation type="journal article" date="2021" name="Microbiol. Resour. Announc.">
        <title>LGAAP: Leishmaniinae Genome Assembly and Annotation Pipeline.</title>
        <authorList>
            <person name="Almutairi H."/>
            <person name="Urbaniak M.D."/>
            <person name="Bates M.D."/>
            <person name="Jariyapan N."/>
            <person name="Kwakye-Nuako G."/>
            <person name="Thomaz-Soccol V."/>
            <person name="Al-Salem W.S."/>
            <person name="Dillon R.J."/>
            <person name="Bates P.A."/>
            <person name="Gatherer D."/>
        </authorList>
    </citation>
    <scope>NUCLEOTIDE SEQUENCE [LARGE SCALE GENOMIC DNA]</scope>
</reference>
<evidence type="ECO:0000313" key="3">
    <source>
        <dbReference type="Proteomes" id="UP000674143"/>
    </source>
</evidence>
<reference evidence="3" key="2">
    <citation type="journal article" date="2021" name="Sci. Data">
        <title>Chromosome-scale genome sequencing, assembly and annotation of six genomes from subfamily Leishmaniinae.</title>
        <authorList>
            <person name="Almutairi H."/>
            <person name="Urbaniak M.D."/>
            <person name="Bates M.D."/>
            <person name="Jariyapan N."/>
            <person name="Kwakye-Nuako G."/>
            <person name="Thomaz Soccol V."/>
            <person name="Al-Salem W.S."/>
            <person name="Dillon R.J."/>
            <person name="Bates P.A."/>
            <person name="Gatherer D."/>
        </authorList>
    </citation>
    <scope>NUCLEOTIDE SEQUENCE [LARGE SCALE GENOMIC DNA]</scope>
</reference>